<dbReference type="AlphaFoldDB" id="A0A372EM44"/>
<sequence>MNTRILPLTEAHFERLHQVLDEVAREKRYLAMLQAPPREQTVAFFRDSLRQGNPHVVALLDDEVVGWCDVLPVFGEARRHVGTLGIGLVRRARHQGLGAALMRAAIAAAWAKGLTRIELTVRADNPNARALYERMGFAHEGLQRGAFRVDGQSVDSHAMALLRDATR</sequence>
<dbReference type="PANTHER" id="PTHR43072">
    <property type="entry name" value="N-ACETYLTRANSFERASE"/>
    <property type="match status" value="1"/>
</dbReference>
<dbReference type="PROSITE" id="PS51186">
    <property type="entry name" value="GNAT"/>
    <property type="match status" value="1"/>
</dbReference>
<dbReference type="Proteomes" id="UP000261931">
    <property type="component" value="Unassembled WGS sequence"/>
</dbReference>
<protein>
    <submittedName>
        <fullName evidence="4">GNAT family N-acetyltransferase</fullName>
    </submittedName>
</protein>
<dbReference type="EMBL" id="QVLS01000003">
    <property type="protein sequence ID" value="RFP80404.1"/>
    <property type="molecule type" value="Genomic_DNA"/>
</dbReference>
<evidence type="ECO:0000313" key="5">
    <source>
        <dbReference type="Proteomes" id="UP000261931"/>
    </source>
</evidence>
<dbReference type="Gene3D" id="3.40.630.30">
    <property type="match status" value="1"/>
</dbReference>
<gene>
    <name evidence="4" type="ORF">DY262_08180</name>
</gene>
<dbReference type="PANTHER" id="PTHR43072:SF23">
    <property type="entry name" value="UPF0039 PROTEIN C11D3.02C"/>
    <property type="match status" value="1"/>
</dbReference>
<accession>A0A372EM44</accession>
<evidence type="ECO:0000256" key="1">
    <source>
        <dbReference type="ARBA" id="ARBA00022679"/>
    </source>
</evidence>
<dbReference type="GO" id="GO:0016747">
    <property type="term" value="F:acyltransferase activity, transferring groups other than amino-acyl groups"/>
    <property type="evidence" value="ECO:0007669"/>
    <property type="project" value="InterPro"/>
</dbReference>
<evidence type="ECO:0000313" key="4">
    <source>
        <dbReference type="EMBL" id="RFP80404.1"/>
    </source>
</evidence>
<dbReference type="SUPFAM" id="SSF55729">
    <property type="entry name" value="Acyl-CoA N-acyltransferases (Nat)"/>
    <property type="match status" value="1"/>
</dbReference>
<reference evidence="4 5" key="1">
    <citation type="submission" date="2018-08" db="EMBL/GenBank/DDBJ databases">
        <title>Hydrogenophaga sp. LA-38 isolated from sludge.</title>
        <authorList>
            <person name="Im W.-T."/>
        </authorList>
    </citation>
    <scope>NUCLEOTIDE SEQUENCE [LARGE SCALE GENOMIC DNA]</scope>
    <source>
        <strain evidence="4 5">LA-38</strain>
    </source>
</reference>
<name>A0A372EM44_9BURK</name>
<dbReference type="InterPro" id="IPR000182">
    <property type="entry name" value="GNAT_dom"/>
</dbReference>
<evidence type="ECO:0000259" key="3">
    <source>
        <dbReference type="PROSITE" id="PS51186"/>
    </source>
</evidence>
<dbReference type="Pfam" id="PF00583">
    <property type="entry name" value="Acetyltransf_1"/>
    <property type="match status" value="1"/>
</dbReference>
<evidence type="ECO:0000256" key="2">
    <source>
        <dbReference type="ARBA" id="ARBA00023315"/>
    </source>
</evidence>
<dbReference type="RefSeq" id="WP_116958434.1">
    <property type="nucleotide sequence ID" value="NZ_QVLS01000003.1"/>
</dbReference>
<organism evidence="4 5">
    <name type="scientific">Hydrogenophaga borbori</name>
    <dbReference type="NCBI Taxonomy" id="2294117"/>
    <lineage>
        <taxon>Bacteria</taxon>
        <taxon>Pseudomonadati</taxon>
        <taxon>Pseudomonadota</taxon>
        <taxon>Betaproteobacteria</taxon>
        <taxon>Burkholderiales</taxon>
        <taxon>Comamonadaceae</taxon>
        <taxon>Hydrogenophaga</taxon>
    </lineage>
</organism>
<dbReference type="InterPro" id="IPR016181">
    <property type="entry name" value="Acyl_CoA_acyltransferase"/>
</dbReference>
<keyword evidence="5" id="KW-1185">Reference proteome</keyword>
<feature type="domain" description="N-acetyltransferase" evidence="3">
    <location>
        <begin position="3"/>
        <end position="164"/>
    </location>
</feature>
<proteinExistence type="predicted"/>
<comment type="caution">
    <text evidence="4">The sequence shown here is derived from an EMBL/GenBank/DDBJ whole genome shotgun (WGS) entry which is preliminary data.</text>
</comment>
<keyword evidence="2" id="KW-0012">Acyltransferase</keyword>
<keyword evidence="1 4" id="KW-0808">Transferase</keyword>